<dbReference type="EC" id="6.1.1.18" evidence="2"/>
<evidence type="ECO:0000259" key="15">
    <source>
        <dbReference type="PROSITE" id="PS50886"/>
    </source>
</evidence>
<feature type="signal peptide" evidence="14">
    <location>
        <begin position="1"/>
        <end position="20"/>
    </location>
</feature>
<keyword evidence="14" id="KW-0732">Signal</keyword>
<dbReference type="InterPro" id="IPR012340">
    <property type="entry name" value="NA-bd_OB-fold"/>
</dbReference>
<feature type="region of interest" description="Disordered" evidence="13">
    <location>
        <begin position="675"/>
        <end position="702"/>
    </location>
</feature>
<comment type="catalytic activity">
    <reaction evidence="10">
        <text>tRNA(Gln) + L-glutamine + ATP = L-glutaminyl-tRNA(Gln) + AMP + diphosphate</text>
        <dbReference type="Rhea" id="RHEA:20121"/>
        <dbReference type="Rhea" id="RHEA-COMP:9662"/>
        <dbReference type="Rhea" id="RHEA-COMP:9681"/>
        <dbReference type="ChEBI" id="CHEBI:30616"/>
        <dbReference type="ChEBI" id="CHEBI:33019"/>
        <dbReference type="ChEBI" id="CHEBI:58359"/>
        <dbReference type="ChEBI" id="CHEBI:78442"/>
        <dbReference type="ChEBI" id="CHEBI:78521"/>
        <dbReference type="ChEBI" id="CHEBI:456215"/>
        <dbReference type="EC" id="6.1.1.18"/>
    </reaction>
</comment>
<gene>
    <name evidence="16" type="ORF">CDEB00056_LOCUS2126</name>
</gene>
<evidence type="ECO:0000256" key="7">
    <source>
        <dbReference type="ARBA" id="ARBA00022884"/>
    </source>
</evidence>
<organism evidence="16">
    <name type="scientific">Chaetoceros debilis</name>
    <dbReference type="NCBI Taxonomy" id="122233"/>
    <lineage>
        <taxon>Eukaryota</taxon>
        <taxon>Sar</taxon>
        <taxon>Stramenopiles</taxon>
        <taxon>Ochrophyta</taxon>
        <taxon>Bacillariophyta</taxon>
        <taxon>Coscinodiscophyceae</taxon>
        <taxon>Chaetocerotophycidae</taxon>
        <taxon>Chaetocerotales</taxon>
        <taxon>Chaetocerotaceae</taxon>
        <taxon>Chaetoceros</taxon>
    </lineage>
</organism>
<dbReference type="InterPro" id="IPR020056">
    <property type="entry name" value="Rbsml_bL25/Gln-tRNA_synth_N"/>
</dbReference>
<dbReference type="GO" id="GO:0005829">
    <property type="term" value="C:cytosol"/>
    <property type="evidence" value="ECO:0007669"/>
    <property type="project" value="TreeGrafter"/>
</dbReference>
<keyword evidence="3 11" id="KW-0820">tRNA-binding</keyword>
<dbReference type="InterPro" id="IPR011035">
    <property type="entry name" value="Ribosomal_bL25/Gln-tRNA_synth"/>
</dbReference>
<sequence>MVKFHKNVIEVVLLISIGLANPFGADGFAYAPNFITKIISETTGKEPVGLLDIPSKSENVEVDGESSQNDNNNDEKEGTSSVVLDGPITTRFPPEPNGYLHLGHAKAVSFNFQVARMFPPTGRCNMRLDDTNPSKENQEYIDSILEDVRWIQSGKDPFPDSPVDDERAENNGPWFGKVHKTSDNFQLIYDCARELIKSGDAYVDSLSADEMREMRGSLTEPGTNSPFRDRSAEENLDLFEKMRAGEIKEGVHIVRAKIDMASSNINMRDPALYRIKHESHPSTGNEWCIYPMYDFSHPIQDSSEGITHSLCTLEFEDHRPFYDWTLEKLMPSGLITHRPRQIEFSRLNLKYTVLSKRKLIQLVEGNHVHGWDDPRMPTLSGIRRRGSPPEAMRLFCERVGISKVDSFIDVGDLENCIREIMDDTSERAFAILKPLKVTITNWEGPEIKECFEVPRHPKKEKLGYRTVPFGKEVYIERSDFFDLEGPEGEANDGRKPKGFKRLLPDGMVRLKYAYVISCEEIIRDPDSREPIELKCKVYPETRAGVTPEGMNRVKGIIQWVEASTAITCQINQYDRLFKTEEPGKATGDFLDDLNPDSLEKLEGCLVEPSVAIDTADLIAKIDQHDKESSNTSNDKIYHSELAYQFERSGYFALDTSSSPGSTVFNRVVTLRDTWAVPEKKKGGKNNANQRKRGGNAPNKSNNGAVLEDVRRVAIRAGTILEAGPHPDADSLIVCKVDCGDEGGELRTVVAGLGGKIPFDDLLNKKVACVTNLKPAKMRGIASSAMLLAASDGSEGVVEKVELLNIPNDVANGELISFDGKEPCEPDEMMKSKGAIKAFERVKACLKVGTSGEALYVNDGKEHKMVSSGGAVTVNSLTEVIIQ</sequence>
<keyword evidence="9 12" id="KW-0030">Aminoacyl-tRNA synthetase</keyword>
<evidence type="ECO:0000256" key="4">
    <source>
        <dbReference type="ARBA" id="ARBA00022598"/>
    </source>
</evidence>
<dbReference type="PROSITE" id="PS00178">
    <property type="entry name" value="AA_TRNA_LIGASE_I"/>
    <property type="match status" value="1"/>
</dbReference>
<dbReference type="InterPro" id="IPR000924">
    <property type="entry name" value="Glu/Gln-tRNA-synth"/>
</dbReference>
<dbReference type="InterPro" id="IPR001412">
    <property type="entry name" value="aa-tRNA-synth_I_CS"/>
</dbReference>
<keyword evidence="8 12" id="KW-0648">Protein biosynthesis</keyword>
<keyword evidence="5 12" id="KW-0547">Nucleotide-binding</keyword>
<dbReference type="Pfam" id="PF03950">
    <property type="entry name" value="tRNA-synt_1c_C"/>
    <property type="match status" value="1"/>
</dbReference>
<dbReference type="PRINTS" id="PR00987">
    <property type="entry name" value="TRNASYNTHGLU"/>
</dbReference>
<evidence type="ECO:0000256" key="6">
    <source>
        <dbReference type="ARBA" id="ARBA00022840"/>
    </source>
</evidence>
<evidence type="ECO:0000313" key="16">
    <source>
        <dbReference type="EMBL" id="CAE0457285.1"/>
    </source>
</evidence>
<accession>A0A7S3V563</accession>
<reference evidence="16" key="1">
    <citation type="submission" date="2021-01" db="EMBL/GenBank/DDBJ databases">
        <authorList>
            <person name="Corre E."/>
            <person name="Pelletier E."/>
            <person name="Niang G."/>
            <person name="Scheremetjew M."/>
            <person name="Finn R."/>
            <person name="Kale V."/>
            <person name="Holt S."/>
            <person name="Cochrane G."/>
            <person name="Meng A."/>
            <person name="Brown T."/>
            <person name="Cohen L."/>
        </authorList>
    </citation>
    <scope>NUCLEOTIDE SEQUENCE</scope>
    <source>
        <strain evidence="16">MM31A-1</strain>
    </source>
</reference>
<evidence type="ECO:0000256" key="14">
    <source>
        <dbReference type="SAM" id="SignalP"/>
    </source>
</evidence>
<dbReference type="NCBIfam" id="TIGR00440">
    <property type="entry name" value="glnS"/>
    <property type="match status" value="1"/>
</dbReference>
<name>A0A7S3V563_9STRA</name>
<evidence type="ECO:0000256" key="1">
    <source>
        <dbReference type="ARBA" id="ARBA00005594"/>
    </source>
</evidence>
<dbReference type="PANTHER" id="PTHR43097:SF4">
    <property type="entry name" value="GLUTAMINE--TRNA LIGASE"/>
    <property type="match status" value="1"/>
</dbReference>
<feature type="domain" description="TRNA-binding" evidence="15">
    <location>
        <begin position="708"/>
        <end position="816"/>
    </location>
</feature>
<feature type="chain" id="PRO_5030868185" description="glutamine--tRNA ligase" evidence="14">
    <location>
        <begin position="21"/>
        <end position="882"/>
    </location>
</feature>
<dbReference type="Gene3D" id="1.10.1160.10">
    <property type="entry name" value="Glutamyl-trna Synthetase, Domain 2"/>
    <property type="match status" value="1"/>
</dbReference>
<feature type="region of interest" description="Disordered" evidence="13">
    <location>
        <begin position="55"/>
        <end position="87"/>
    </location>
</feature>
<evidence type="ECO:0000256" key="9">
    <source>
        <dbReference type="ARBA" id="ARBA00023146"/>
    </source>
</evidence>
<dbReference type="InterPro" id="IPR050132">
    <property type="entry name" value="Gln/Glu-tRNA_Ligase"/>
</dbReference>
<dbReference type="GO" id="GO:0004819">
    <property type="term" value="F:glutamine-tRNA ligase activity"/>
    <property type="evidence" value="ECO:0007669"/>
    <property type="project" value="UniProtKB-EC"/>
</dbReference>
<evidence type="ECO:0000256" key="2">
    <source>
        <dbReference type="ARBA" id="ARBA00012836"/>
    </source>
</evidence>
<evidence type="ECO:0000256" key="3">
    <source>
        <dbReference type="ARBA" id="ARBA00022555"/>
    </source>
</evidence>
<evidence type="ECO:0000256" key="10">
    <source>
        <dbReference type="ARBA" id="ARBA00048270"/>
    </source>
</evidence>
<dbReference type="FunFam" id="3.90.800.10:FF:000001">
    <property type="entry name" value="Glutamine--tRNA ligase"/>
    <property type="match status" value="1"/>
</dbReference>
<dbReference type="GO" id="GO:0006425">
    <property type="term" value="P:glutaminyl-tRNA aminoacylation"/>
    <property type="evidence" value="ECO:0007669"/>
    <property type="project" value="InterPro"/>
</dbReference>
<protein>
    <recommendedName>
        <fullName evidence="2">glutamine--tRNA ligase</fullName>
        <ecNumber evidence="2">6.1.1.18</ecNumber>
    </recommendedName>
</protein>
<evidence type="ECO:0000256" key="11">
    <source>
        <dbReference type="PROSITE-ProRule" id="PRU00209"/>
    </source>
</evidence>
<dbReference type="SUPFAM" id="SSF52374">
    <property type="entry name" value="Nucleotidylyl transferase"/>
    <property type="match status" value="1"/>
</dbReference>
<dbReference type="Pfam" id="PF01588">
    <property type="entry name" value="tRNA_bind"/>
    <property type="match status" value="1"/>
</dbReference>
<evidence type="ECO:0000256" key="12">
    <source>
        <dbReference type="RuleBase" id="RU363037"/>
    </source>
</evidence>
<dbReference type="Pfam" id="PF00749">
    <property type="entry name" value="tRNA-synt_1c"/>
    <property type="match status" value="1"/>
</dbReference>
<keyword evidence="4 12" id="KW-0436">Ligase</keyword>
<dbReference type="InterPro" id="IPR004514">
    <property type="entry name" value="Gln-tRNA-synth"/>
</dbReference>
<dbReference type="PANTHER" id="PTHR43097">
    <property type="entry name" value="GLUTAMINE-TRNA LIGASE"/>
    <property type="match status" value="1"/>
</dbReference>
<comment type="similarity">
    <text evidence="1 12">Belongs to the class-I aminoacyl-tRNA synthetase family.</text>
</comment>
<dbReference type="InterPro" id="IPR014729">
    <property type="entry name" value="Rossmann-like_a/b/a_fold"/>
</dbReference>
<dbReference type="Gene3D" id="2.40.240.10">
    <property type="entry name" value="Ribosomal Protein L25, Chain P"/>
    <property type="match status" value="2"/>
</dbReference>
<dbReference type="InterPro" id="IPR002547">
    <property type="entry name" value="tRNA-bd_dom"/>
</dbReference>
<dbReference type="InterPro" id="IPR049437">
    <property type="entry name" value="tRNA-synt_1c_C2"/>
</dbReference>
<dbReference type="Gene3D" id="3.90.800.10">
    <property type="entry name" value="Glutamyl-tRNA Synthetase, Domain 3"/>
    <property type="match status" value="1"/>
</dbReference>
<dbReference type="FunFam" id="1.10.1160.10:FF:000001">
    <property type="entry name" value="Glutamine--tRNA ligase"/>
    <property type="match status" value="1"/>
</dbReference>
<dbReference type="InterPro" id="IPR020058">
    <property type="entry name" value="Glu/Gln-tRNA-synth_Ib_cat-dom"/>
</dbReference>
<dbReference type="SUPFAM" id="SSF50715">
    <property type="entry name" value="Ribosomal protein L25-like"/>
    <property type="match status" value="1"/>
</dbReference>
<dbReference type="AlphaFoldDB" id="A0A7S3V563"/>
<keyword evidence="6 12" id="KW-0067">ATP-binding</keyword>
<dbReference type="EMBL" id="HBIO01003131">
    <property type="protein sequence ID" value="CAE0457285.1"/>
    <property type="molecule type" value="Transcribed_RNA"/>
</dbReference>
<dbReference type="FunFam" id="3.40.50.620:FF:000037">
    <property type="entry name" value="Glutamine--tRNA ligase cytoplasmic"/>
    <property type="match status" value="1"/>
</dbReference>
<dbReference type="Pfam" id="PF20974">
    <property type="entry name" value="tRNA-synt_1c_C2"/>
    <property type="match status" value="1"/>
</dbReference>
<dbReference type="Gene3D" id="3.40.50.620">
    <property type="entry name" value="HUPs"/>
    <property type="match status" value="1"/>
</dbReference>
<proteinExistence type="inferred from homology"/>
<dbReference type="SUPFAM" id="SSF50249">
    <property type="entry name" value="Nucleic acid-binding proteins"/>
    <property type="match status" value="1"/>
</dbReference>
<dbReference type="InterPro" id="IPR020059">
    <property type="entry name" value="Glu/Gln-tRNA-synth_Ib_codon-bd"/>
</dbReference>
<dbReference type="GO" id="GO:0000049">
    <property type="term" value="F:tRNA binding"/>
    <property type="evidence" value="ECO:0007669"/>
    <property type="project" value="UniProtKB-UniRule"/>
</dbReference>
<evidence type="ECO:0000256" key="8">
    <source>
        <dbReference type="ARBA" id="ARBA00022917"/>
    </source>
</evidence>
<evidence type="ECO:0000256" key="13">
    <source>
        <dbReference type="SAM" id="MobiDB-lite"/>
    </source>
</evidence>
<dbReference type="PROSITE" id="PS50886">
    <property type="entry name" value="TRBD"/>
    <property type="match status" value="1"/>
</dbReference>
<dbReference type="Gene3D" id="2.40.50.140">
    <property type="entry name" value="Nucleic acid-binding proteins"/>
    <property type="match status" value="1"/>
</dbReference>
<dbReference type="GO" id="GO:0005524">
    <property type="term" value="F:ATP binding"/>
    <property type="evidence" value="ECO:0007669"/>
    <property type="project" value="UniProtKB-KW"/>
</dbReference>
<evidence type="ECO:0000256" key="5">
    <source>
        <dbReference type="ARBA" id="ARBA00022741"/>
    </source>
</evidence>
<keyword evidence="7 11" id="KW-0694">RNA-binding</keyword>
<dbReference type="InterPro" id="IPR020061">
    <property type="entry name" value="Glu_tRNA_lig_a-bdl"/>
</dbReference>